<organism evidence="4 5">
    <name type="scientific">Opisthorchis felineus</name>
    <dbReference type="NCBI Taxonomy" id="147828"/>
    <lineage>
        <taxon>Eukaryota</taxon>
        <taxon>Metazoa</taxon>
        <taxon>Spiralia</taxon>
        <taxon>Lophotrochozoa</taxon>
        <taxon>Platyhelminthes</taxon>
        <taxon>Trematoda</taxon>
        <taxon>Digenea</taxon>
        <taxon>Opisthorchiida</taxon>
        <taxon>Opisthorchiata</taxon>
        <taxon>Opisthorchiidae</taxon>
        <taxon>Opisthorchis</taxon>
    </lineage>
</organism>
<keyword evidence="5" id="KW-1185">Reference proteome</keyword>
<reference evidence="4 5" key="1">
    <citation type="journal article" date="2019" name="BMC Genomics">
        <title>New insights from Opisthorchis felineus genome: update on genomics of the epidemiologically important liver flukes.</title>
        <authorList>
            <person name="Ershov N.I."/>
            <person name="Mordvinov V.A."/>
            <person name="Prokhortchouk E.B."/>
            <person name="Pakharukova M.Y."/>
            <person name="Gunbin K.V."/>
            <person name="Ustyantsev K."/>
            <person name="Genaev M.A."/>
            <person name="Blinov A.G."/>
            <person name="Mazur A."/>
            <person name="Boulygina E."/>
            <person name="Tsygankova S."/>
            <person name="Khrameeva E."/>
            <person name="Chekanov N."/>
            <person name="Fan G."/>
            <person name="Xiao A."/>
            <person name="Zhang H."/>
            <person name="Xu X."/>
            <person name="Yang H."/>
            <person name="Solovyev V."/>
            <person name="Lee S.M."/>
            <person name="Liu X."/>
            <person name="Afonnikov D.A."/>
            <person name="Skryabin K.G."/>
        </authorList>
    </citation>
    <scope>NUCLEOTIDE SEQUENCE [LARGE SCALE GENOMIC DNA]</scope>
    <source>
        <strain evidence="4">AK-0245</strain>
        <tissue evidence="4">Whole organism</tissue>
    </source>
</reference>
<dbReference type="STRING" id="147828.A0A4S2LMC9"/>
<evidence type="ECO:0000256" key="2">
    <source>
        <dbReference type="ARBA" id="ARBA00022723"/>
    </source>
</evidence>
<dbReference type="SUPFAM" id="SSF141678">
    <property type="entry name" value="MAL13P1.257-like"/>
    <property type="match status" value="1"/>
</dbReference>
<dbReference type="EMBL" id="SJOL01006595">
    <property type="protein sequence ID" value="TGZ64821.1"/>
    <property type="molecule type" value="Genomic_DNA"/>
</dbReference>
<evidence type="ECO:0000256" key="1">
    <source>
        <dbReference type="ARBA" id="ARBA00007818"/>
    </source>
</evidence>
<comment type="similarity">
    <text evidence="1">Belongs to the UPF0587 family.</text>
</comment>
<dbReference type="AlphaFoldDB" id="A0A4S2LMC9"/>
<dbReference type="PANTHER" id="PTHR12857:SF0">
    <property type="entry name" value="CXXC MOTIF CONTAINING ZINC BINDING PROTEIN"/>
    <property type="match status" value="1"/>
</dbReference>
<dbReference type="OrthoDB" id="10248838at2759"/>
<dbReference type="Pfam" id="PF05907">
    <property type="entry name" value="CXXC_Zn-b_euk"/>
    <property type="match status" value="1"/>
</dbReference>
<gene>
    <name evidence="4" type="ORF">CRM22_006191</name>
</gene>
<dbReference type="InterPro" id="IPR008584">
    <property type="entry name" value="CXXC_Zn-binding_euk"/>
</dbReference>
<dbReference type="GO" id="GO:0008270">
    <property type="term" value="F:zinc ion binding"/>
    <property type="evidence" value="ECO:0007669"/>
    <property type="project" value="TreeGrafter"/>
</dbReference>
<evidence type="ECO:0000313" key="5">
    <source>
        <dbReference type="Proteomes" id="UP000308267"/>
    </source>
</evidence>
<comment type="caution">
    <text evidence="4">The sequence shown here is derived from an EMBL/GenBank/DDBJ whole genome shotgun (WGS) entry which is preliminary data.</text>
</comment>
<keyword evidence="3" id="KW-0862">Zinc</keyword>
<accession>A0A4S2LMC9</accession>
<protein>
    <submittedName>
        <fullName evidence="4">Uncharacterized protein</fullName>
    </submittedName>
</protein>
<dbReference type="PANTHER" id="PTHR12857">
    <property type="entry name" value="CXXC MOTIF CONTAINING ZINC BINDING PROTEIN"/>
    <property type="match status" value="1"/>
</dbReference>
<evidence type="ECO:0000313" key="4">
    <source>
        <dbReference type="EMBL" id="TGZ64821.1"/>
    </source>
</evidence>
<name>A0A4S2LMC9_OPIFE</name>
<keyword evidence="2" id="KW-0479">Metal-binding</keyword>
<proteinExistence type="inferred from homology"/>
<evidence type="ECO:0000256" key="3">
    <source>
        <dbReference type="ARBA" id="ARBA00022833"/>
    </source>
</evidence>
<dbReference type="Proteomes" id="UP000308267">
    <property type="component" value="Unassembled WGS sequence"/>
</dbReference>
<sequence length="202" mass="22583">MVAPKPQKTHQFHMTKSISAYPAFRRLGCFRHGISASILTQPQKLGLQLKCDLDNVTNLRASGDDFRWYVQAKCTNCGQEFPDFIYVCPAERVALKDSRGDANLIIRCKFCNRVGNVDIVSGSDAAYNAEDSGQFKTILVFECRGVELIAFSPRVGWSANGLDSGTSFVDISLSDKNWCDYDDKGDCEVNIFNVESRFVKLK</sequence>